<dbReference type="Proteomes" id="UP001168821">
    <property type="component" value="Unassembled WGS sequence"/>
</dbReference>
<evidence type="ECO:0000313" key="1">
    <source>
        <dbReference type="EMBL" id="KAJ3645233.1"/>
    </source>
</evidence>
<sequence length="98" mass="11344">MGKRVGEVESQLDRMEREKGRNKIVTMGLEIGTGEQRHIIEKVTKFLEEKAKVESKVKSAYKIAEKVEFENREEKIFVMKSKKNLKGSSIYINVRKNG</sequence>
<proteinExistence type="predicted"/>
<comment type="caution">
    <text evidence="1">The sequence shown here is derived from an EMBL/GenBank/DDBJ whole genome shotgun (WGS) entry which is preliminary data.</text>
</comment>
<accession>A0AA38M6S7</accession>
<name>A0AA38M6S7_9CUCU</name>
<protein>
    <submittedName>
        <fullName evidence="1">Uncharacterized protein</fullName>
    </submittedName>
</protein>
<evidence type="ECO:0000313" key="2">
    <source>
        <dbReference type="Proteomes" id="UP001168821"/>
    </source>
</evidence>
<organism evidence="1 2">
    <name type="scientific">Zophobas morio</name>
    <dbReference type="NCBI Taxonomy" id="2755281"/>
    <lineage>
        <taxon>Eukaryota</taxon>
        <taxon>Metazoa</taxon>
        <taxon>Ecdysozoa</taxon>
        <taxon>Arthropoda</taxon>
        <taxon>Hexapoda</taxon>
        <taxon>Insecta</taxon>
        <taxon>Pterygota</taxon>
        <taxon>Neoptera</taxon>
        <taxon>Endopterygota</taxon>
        <taxon>Coleoptera</taxon>
        <taxon>Polyphaga</taxon>
        <taxon>Cucujiformia</taxon>
        <taxon>Tenebrionidae</taxon>
        <taxon>Zophobas</taxon>
    </lineage>
</organism>
<reference evidence="1" key="1">
    <citation type="journal article" date="2023" name="G3 (Bethesda)">
        <title>Whole genome assemblies of Zophobas morio and Tenebrio molitor.</title>
        <authorList>
            <person name="Kaur S."/>
            <person name="Stinson S.A."/>
            <person name="diCenzo G.C."/>
        </authorList>
    </citation>
    <scope>NUCLEOTIDE SEQUENCE</scope>
    <source>
        <strain evidence="1">QUZm001</strain>
    </source>
</reference>
<dbReference type="AlphaFoldDB" id="A0AA38M6S7"/>
<dbReference type="EMBL" id="JALNTZ010000007">
    <property type="protein sequence ID" value="KAJ3645233.1"/>
    <property type="molecule type" value="Genomic_DNA"/>
</dbReference>
<keyword evidence="2" id="KW-1185">Reference proteome</keyword>
<gene>
    <name evidence="1" type="ORF">Zmor_022909</name>
</gene>